<evidence type="ECO:0000313" key="4">
    <source>
        <dbReference type="Proteomes" id="UP000219215"/>
    </source>
</evidence>
<evidence type="ECO:0000256" key="2">
    <source>
        <dbReference type="ARBA" id="ARBA00022679"/>
    </source>
</evidence>
<dbReference type="SUPFAM" id="SSF53756">
    <property type="entry name" value="UDP-Glycosyltransferase/glycogen phosphorylase"/>
    <property type="match status" value="1"/>
</dbReference>
<dbReference type="AlphaFoldDB" id="A0A2C8F703"/>
<accession>A0A2C8F703</accession>
<dbReference type="Gene3D" id="3.40.50.2000">
    <property type="entry name" value="Glycogen Phosphorylase B"/>
    <property type="match status" value="2"/>
</dbReference>
<protein>
    <submittedName>
        <fullName evidence="3">Glycosyl transferase family 9</fullName>
    </submittedName>
</protein>
<dbReference type="InterPro" id="IPR002201">
    <property type="entry name" value="Glyco_trans_9"/>
</dbReference>
<proteinExistence type="predicted"/>
<keyword evidence="2 3" id="KW-0808">Transferase</keyword>
<evidence type="ECO:0000256" key="1">
    <source>
        <dbReference type="ARBA" id="ARBA00022676"/>
    </source>
</evidence>
<dbReference type="EMBL" id="LT907975">
    <property type="protein sequence ID" value="SOB58355.1"/>
    <property type="molecule type" value="Genomic_DNA"/>
</dbReference>
<dbReference type="PANTHER" id="PTHR30160">
    <property type="entry name" value="TETRAACYLDISACCHARIDE 4'-KINASE-RELATED"/>
    <property type="match status" value="1"/>
</dbReference>
<dbReference type="Pfam" id="PF01075">
    <property type="entry name" value="Glyco_transf_9"/>
    <property type="match status" value="1"/>
</dbReference>
<dbReference type="CDD" id="cd03789">
    <property type="entry name" value="GT9_LPS_heptosyltransferase"/>
    <property type="match status" value="1"/>
</dbReference>
<dbReference type="KEGG" id="pprf:DPRO_1460"/>
<evidence type="ECO:0000313" key="3">
    <source>
        <dbReference type="EMBL" id="SOB58355.1"/>
    </source>
</evidence>
<dbReference type="GO" id="GO:0005829">
    <property type="term" value="C:cytosol"/>
    <property type="evidence" value="ECO:0007669"/>
    <property type="project" value="TreeGrafter"/>
</dbReference>
<organism evidence="3 4">
    <name type="scientific">Pseudodesulfovibrio profundus</name>
    <dbReference type="NCBI Taxonomy" id="57320"/>
    <lineage>
        <taxon>Bacteria</taxon>
        <taxon>Pseudomonadati</taxon>
        <taxon>Thermodesulfobacteriota</taxon>
        <taxon>Desulfovibrionia</taxon>
        <taxon>Desulfovibrionales</taxon>
        <taxon>Desulfovibrionaceae</taxon>
    </lineage>
</organism>
<gene>
    <name evidence="3" type="ORF">DPRO_1460</name>
</gene>
<dbReference type="GO" id="GO:0008713">
    <property type="term" value="F:ADP-heptose-lipopolysaccharide heptosyltransferase activity"/>
    <property type="evidence" value="ECO:0007669"/>
    <property type="project" value="TreeGrafter"/>
</dbReference>
<dbReference type="GO" id="GO:0009244">
    <property type="term" value="P:lipopolysaccharide core region biosynthetic process"/>
    <property type="evidence" value="ECO:0007669"/>
    <property type="project" value="TreeGrafter"/>
</dbReference>
<keyword evidence="4" id="KW-1185">Reference proteome</keyword>
<dbReference type="Proteomes" id="UP000219215">
    <property type="component" value="Chromosome DPRO"/>
</dbReference>
<name>A0A2C8F703_9BACT</name>
<reference evidence="4" key="1">
    <citation type="submission" date="2017-09" db="EMBL/GenBank/DDBJ databases">
        <authorList>
            <person name="Regsiter A."/>
            <person name="William W."/>
        </authorList>
    </citation>
    <scope>NUCLEOTIDE SEQUENCE [LARGE SCALE GENOMIC DNA]</scope>
    <source>
        <strain evidence="4">500-1</strain>
    </source>
</reference>
<dbReference type="OrthoDB" id="9760688at2"/>
<dbReference type="InterPro" id="IPR051199">
    <property type="entry name" value="LPS_LOS_Heptosyltrfase"/>
</dbReference>
<dbReference type="RefSeq" id="WP_097011429.1">
    <property type="nucleotide sequence ID" value="NZ_LT907975.1"/>
</dbReference>
<sequence length="352" mass="40187">MTDLLGFTPRKILACQLRQIGDVLLSTPAYKLLKQRYPDAELHVLTEKKCVSVLENNPHVDHVWAIDKKELANPLKAVAWYARVGRQGYDLIVDFQQLPRCKWVVGLSNAPVRLSFSPPWYNRFLYTHWTEMESGYAAKAKASVLAPLGIEWDMDKPELFLTDQEKSDAEATLKQYGLSGVPFITVDPSHRRKTRKWPARHYIALLKILEEQHPDMKAVILYGPGEKELADKINAEAGNNVLVFDEMLSLRQMAAVLDRAVMHLGNCSSPRHFAVAVDTPSVVIHGATSPAWRFPSDDHLSLIRWQGCYLCNKNTCKLGTIECLVEYLPEHVFSEFKEHLEKCLVRWSDHER</sequence>
<keyword evidence="1" id="KW-0328">Glycosyltransferase</keyword>